<feature type="binding site" evidence="7">
    <location>
        <position position="217"/>
    </location>
    <ligand>
        <name>substrate</name>
    </ligand>
</feature>
<dbReference type="GO" id="GO:0006046">
    <property type="term" value="P:N-acetylglucosamine catabolic process"/>
    <property type="evidence" value="ECO:0007669"/>
    <property type="project" value="TreeGrafter"/>
</dbReference>
<dbReference type="eggNOG" id="COG1820">
    <property type="taxonomic scope" value="Bacteria"/>
</dbReference>
<dbReference type="InterPro" id="IPR011059">
    <property type="entry name" value="Metal-dep_hydrolase_composite"/>
</dbReference>
<dbReference type="GO" id="GO:0008448">
    <property type="term" value="F:N-acetylglucosamine-6-phosphate deacetylase activity"/>
    <property type="evidence" value="ECO:0007669"/>
    <property type="project" value="UniProtKB-UniRule"/>
</dbReference>
<dbReference type="PIRSF" id="PIRSF038994">
    <property type="entry name" value="NagA"/>
    <property type="match status" value="1"/>
</dbReference>
<reference evidence="10 11" key="1">
    <citation type="journal article" date="2012" name="J. Bacteriol.">
        <title>Genome Sequence of Extracellular-Protease-Producing Alishewanella jeotgali Isolated from Traditional Korean Fermented Seafood.</title>
        <authorList>
            <person name="Jung J."/>
            <person name="Chun J."/>
            <person name="Park W."/>
        </authorList>
    </citation>
    <scope>NUCLEOTIDE SEQUENCE [LARGE SCALE GENOMIC DNA]</scope>
    <source>
        <strain evidence="10 11">KCTC 22429</strain>
    </source>
</reference>
<dbReference type="PANTHER" id="PTHR11113">
    <property type="entry name" value="N-ACETYLGLUCOSAMINE-6-PHOSPHATE DEACETYLASE"/>
    <property type="match status" value="1"/>
</dbReference>
<feature type="binding site" evidence="7">
    <location>
        <begin position="297"/>
        <end position="299"/>
    </location>
    <ligand>
        <name>substrate</name>
    </ligand>
</feature>
<keyword evidence="11" id="KW-1185">Reference proteome</keyword>
<dbReference type="Gene3D" id="2.30.40.10">
    <property type="entry name" value="Urease, subunit C, domain 1"/>
    <property type="match status" value="1"/>
</dbReference>
<feature type="binding site" evidence="7">
    <location>
        <position position="132"/>
    </location>
    <ligand>
        <name>substrate</name>
    </ligand>
</feature>
<evidence type="ECO:0000256" key="7">
    <source>
        <dbReference type="PIRSR" id="PIRSR038994-2"/>
    </source>
</evidence>
<dbReference type="PATRIC" id="fig|1129374.4.peg.3053"/>
<dbReference type="InterPro" id="IPR032466">
    <property type="entry name" value="Metal_Hydrolase"/>
</dbReference>
<dbReference type="Proteomes" id="UP000012046">
    <property type="component" value="Unassembled WGS sequence"/>
</dbReference>
<evidence type="ECO:0000256" key="8">
    <source>
        <dbReference type="PIRSR" id="PIRSR038994-3"/>
    </source>
</evidence>
<protein>
    <recommendedName>
        <fullName evidence="5">N-acetylgalactosamine-6-phosphate deacetylase</fullName>
        <ecNumber evidence="5">3.5.1.25</ecNumber>
    </recommendedName>
    <alternativeName>
        <fullName evidence="5">N-acetylglucosamine-6-phosphate deacetylase</fullName>
    </alternativeName>
</protein>
<evidence type="ECO:0000256" key="4">
    <source>
        <dbReference type="ARBA" id="ARBA00023277"/>
    </source>
</evidence>
<sequence>MQQVFSAAQFFDGFVWQSNVELLIENGRIADIRPCRDTPQATYLVPGFIDLQVNGGGGVLFNNAPTIDTLRRMRQAHSRFGTTALLPTLITDQLAVMQQSADVIAAAIAAGEPGILGIHFEGPHLSAPKKGVHPLQHIRPLAEAEMQLYLRRDLGCVLVTLAPENVTPEQIQRLTAAGVKVWLGHSNACAAQVQQALAAGAQGFTHLYNAMSPLTSREPGMVGVALTDSQSWCGLILDGLHLHPLAAKLAVIAKPRGKVLLVTDAMSPVGTDETEFDFFAGKVTRQGNKLTDSSGALAGSVLDMAAAVRYAVNTLQLDLAESLRMAALYPAQALGLTDRGQAQPGHRADLVQLNAQLQVQQCWINGEAQLG</sequence>
<feature type="binding site" evidence="8">
    <location>
        <position position="121"/>
    </location>
    <ligand>
        <name>Zn(2+)</name>
        <dbReference type="ChEBI" id="CHEBI:29105"/>
    </ligand>
</feature>
<keyword evidence="3 5" id="KW-0378">Hydrolase</keyword>
<dbReference type="EMBL" id="AHTH01000049">
    <property type="protein sequence ID" value="EHR39714.1"/>
    <property type="molecule type" value="Genomic_DNA"/>
</dbReference>
<evidence type="ECO:0000256" key="3">
    <source>
        <dbReference type="ARBA" id="ARBA00022801"/>
    </source>
</evidence>
<accession>H3ZI72</accession>
<dbReference type="InterPro" id="IPR006680">
    <property type="entry name" value="Amidohydro-rel"/>
</dbReference>
<dbReference type="SUPFAM" id="SSF51556">
    <property type="entry name" value="Metallo-dependent hydrolases"/>
    <property type="match status" value="1"/>
</dbReference>
<feature type="binding site" evidence="7">
    <location>
        <position position="241"/>
    </location>
    <ligand>
        <name>substrate</name>
    </ligand>
</feature>
<evidence type="ECO:0000256" key="5">
    <source>
        <dbReference type="PIRNR" id="PIRNR038994"/>
    </source>
</evidence>
<comment type="caution">
    <text evidence="10">The sequence shown here is derived from an EMBL/GenBank/DDBJ whole genome shotgun (WGS) entry which is preliminary data.</text>
</comment>
<evidence type="ECO:0000313" key="10">
    <source>
        <dbReference type="EMBL" id="EHR39714.1"/>
    </source>
</evidence>
<evidence type="ECO:0000313" key="11">
    <source>
        <dbReference type="Proteomes" id="UP000012046"/>
    </source>
</evidence>
<dbReference type="Gene3D" id="3.20.20.140">
    <property type="entry name" value="Metal-dependent hydrolases"/>
    <property type="match status" value="1"/>
</dbReference>
<dbReference type="SUPFAM" id="SSF51338">
    <property type="entry name" value="Composite domain of metallo-dependent hydrolases"/>
    <property type="match status" value="1"/>
</dbReference>
<dbReference type="AlphaFoldDB" id="H3ZI72"/>
<evidence type="ECO:0000256" key="2">
    <source>
        <dbReference type="ARBA" id="ARBA00022723"/>
    </source>
</evidence>
<dbReference type="STRING" id="1129374.AJE_15414"/>
<keyword evidence="2 8" id="KW-0479">Metal-binding</keyword>
<comment type="similarity">
    <text evidence="1 5">Belongs to the metallo-dependent hydrolases superfamily. NagA family.</text>
</comment>
<dbReference type="GO" id="GO:0046872">
    <property type="term" value="F:metal ion binding"/>
    <property type="evidence" value="ECO:0007669"/>
    <property type="project" value="UniProtKB-KW"/>
</dbReference>
<keyword evidence="4 5" id="KW-0119">Carbohydrate metabolism</keyword>
<dbReference type="Pfam" id="PF01979">
    <property type="entry name" value="Amidohydro_1"/>
    <property type="match status" value="1"/>
</dbReference>
<organism evidence="10 11">
    <name type="scientific">Alishewanella jeotgali KCTC 22429</name>
    <dbReference type="NCBI Taxonomy" id="1129374"/>
    <lineage>
        <taxon>Bacteria</taxon>
        <taxon>Pseudomonadati</taxon>
        <taxon>Pseudomonadota</taxon>
        <taxon>Gammaproteobacteria</taxon>
        <taxon>Alteromonadales</taxon>
        <taxon>Alteromonadaceae</taxon>
        <taxon>Alishewanella</taxon>
    </lineage>
</organism>
<feature type="binding site" evidence="8">
    <location>
        <position position="185"/>
    </location>
    <ligand>
        <name>Zn(2+)</name>
        <dbReference type="ChEBI" id="CHEBI:29105"/>
    </ligand>
</feature>
<feature type="active site" description="Proton donor/acceptor" evidence="6">
    <location>
        <position position="264"/>
    </location>
</feature>
<evidence type="ECO:0000256" key="6">
    <source>
        <dbReference type="PIRSR" id="PIRSR038994-1"/>
    </source>
</evidence>
<proteinExistence type="inferred from homology"/>
<feature type="binding site" evidence="8">
    <location>
        <position position="206"/>
    </location>
    <ligand>
        <name>Zn(2+)</name>
        <dbReference type="ChEBI" id="CHEBI:29105"/>
    </ligand>
</feature>
<evidence type="ECO:0000256" key="1">
    <source>
        <dbReference type="ARBA" id="ARBA00010716"/>
    </source>
</evidence>
<comment type="catalytic activity">
    <reaction evidence="5">
        <text>N-acetyl-D-glucosamine 6-phosphate + H2O = D-glucosamine 6-phosphate + acetate</text>
        <dbReference type="Rhea" id="RHEA:22936"/>
        <dbReference type="ChEBI" id="CHEBI:15377"/>
        <dbReference type="ChEBI" id="CHEBI:30089"/>
        <dbReference type="ChEBI" id="CHEBI:57513"/>
        <dbReference type="ChEBI" id="CHEBI:58725"/>
        <dbReference type="EC" id="3.5.1.25"/>
    </reaction>
</comment>
<dbReference type="EC" id="3.5.1.25" evidence="5"/>
<evidence type="ECO:0000259" key="9">
    <source>
        <dbReference type="Pfam" id="PF01979"/>
    </source>
</evidence>
<dbReference type="CDD" id="cd00854">
    <property type="entry name" value="NagA"/>
    <property type="match status" value="1"/>
</dbReference>
<name>H3ZI72_9ALTE</name>
<dbReference type="NCBIfam" id="TIGR00221">
    <property type="entry name" value="nagA"/>
    <property type="match status" value="1"/>
</dbReference>
<gene>
    <name evidence="10" type="ORF">AJE_15414</name>
</gene>
<feature type="binding site" evidence="7">
    <location>
        <begin position="209"/>
        <end position="210"/>
    </location>
    <ligand>
        <name>substrate</name>
    </ligand>
</feature>
<feature type="domain" description="Amidohydrolase-related" evidence="9">
    <location>
        <begin position="43"/>
        <end position="366"/>
    </location>
</feature>
<dbReference type="RefSeq" id="WP_008951625.1">
    <property type="nucleotide sequence ID" value="NZ_AHTH01000049.1"/>
</dbReference>
<comment type="cofactor">
    <cofactor evidence="8">
        <name>a divalent metal cation</name>
        <dbReference type="ChEBI" id="CHEBI:60240"/>
    </cofactor>
    <text evidence="8">Binds 1 divalent metal cation per subunit.</text>
</comment>
<dbReference type="PANTHER" id="PTHR11113:SF14">
    <property type="entry name" value="N-ACETYLGLUCOSAMINE-6-PHOSPHATE DEACETYLASE"/>
    <property type="match status" value="1"/>
</dbReference>
<dbReference type="InterPro" id="IPR003764">
    <property type="entry name" value="GlcNAc_6-P_deAcase"/>
</dbReference>